<proteinExistence type="predicted"/>
<dbReference type="EMBL" id="CAJNNW010009848">
    <property type="protein sequence ID" value="CAE8651349.1"/>
    <property type="molecule type" value="Genomic_DNA"/>
</dbReference>
<evidence type="ECO:0000313" key="1">
    <source>
        <dbReference type="EMBL" id="CAE8651349.1"/>
    </source>
</evidence>
<name>A0A813ILX8_POLGL</name>
<protein>
    <submittedName>
        <fullName evidence="1">Uncharacterized protein</fullName>
    </submittedName>
</protein>
<accession>A0A813ILX8</accession>
<dbReference type="Proteomes" id="UP000626109">
    <property type="component" value="Unassembled WGS sequence"/>
</dbReference>
<gene>
    <name evidence="1" type="ORF">PGLA2088_LOCUS9024</name>
</gene>
<sequence length="383" mass="39922">MAALWSAHGSCEISRSARCHLRCRSSSCARGVLLSFALAATSAGWSSGNSSWCFWRGENVLREVASSPLSRRQLGGAIAAGAVAQSVPALAVEDEVAQRIQAATDAAAAAVSLGAVSEDLVLPDWFVGNWACAGELFKVETGPGGQKALAAALPNAPGALLASNQAVGMDEGDFRAKRRWKATEKKAPGSEKSGALEEKEGIPAGAAAAALTIAGPGAALKPVSEGTWEVISLGAKRANWQLQAGGAVARPDPDLPGAFRVSELFQVVSPGAQLASSTPVVRVVTIWRQTALQGNKDAIGLQEELADMGEPDKARPYLIEAVQIAYILPEASVIDNEKNLASVTTRFRYSPILEPKVLAAGTTKPKFLAERTTMSPEMLALAI</sequence>
<comment type="caution">
    <text evidence="1">The sequence shown here is derived from an EMBL/GenBank/DDBJ whole genome shotgun (WGS) entry which is preliminary data.</text>
</comment>
<evidence type="ECO:0000313" key="2">
    <source>
        <dbReference type="Proteomes" id="UP000626109"/>
    </source>
</evidence>
<dbReference type="AlphaFoldDB" id="A0A813ILX8"/>
<reference evidence="1" key="1">
    <citation type="submission" date="2021-02" db="EMBL/GenBank/DDBJ databases">
        <authorList>
            <person name="Dougan E. K."/>
            <person name="Rhodes N."/>
            <person name="Thang M."/>
            <person name="Chan C."/>
        </authorList>
    </citation>
    <scope>NUCLEOTIDE SEQUENCE</scope>
</reference>
<organism evidence="1 2">
    <name type="scientific">Polarella glacialis</name>
    <name type="common">Dinoflagellate</name>
    <dbReference type="NCBI Taxonomy" id="89957"/>
    <lineage>
        <taxon>Eukaryota</taxon>
        <taxon>Sar</taxon>
        <taxon>Alveolata</taxon>
        <taxon>Dinophyceae</taxon>
        <taxon>Suessiales</taxon>
        <taxon>Suessiaceae</taxon>
        <taxon>Polarella</taxon>
    </lineage>
</organism>